<protein>
    <submittedName>
        <fullName evidence="3">Recombinase family protein</fullName>
    </submittedName>
</protein>
<gene>
    <name evidence="3" type="ORF">ACFFLM_06670</name>
</gene>
<dbReference type="InterPro" id="IPR038109">
    <property type="entry name" value="DNA_bind_recomb_sf"/>
</dbReference>
<dbReference type="InterPro" id="IPR011109">
    <property type="entry name" value="DNA_bind_recombinase_dom"/>
</dbReference>
<organism evidence="3 4">
    <name type="scientific">Deinococcus oregonensis</name>
    <dbReference type="NCBI Taxonomy" id="1805970"/>
    <lineage>
        <taxon>Bacteria</taxon>
        <taxon>Thermotogati</taxon>
        <taxon>Deinococcota</taxon>
        <taxon>Deinococci</taxon>
        <taxon>Deinococcales</taxon>
        <taxon>Deinococcaceae</taxon>
        <taxon>Deinococcus</taxon>
    </lineage>
</organism>
<name>A0ABV6AVX0_9DEIO</name>
<dbReference type="Gene3D" id="3.90.1750.20">
    <property type="entry name" value="Putative Large Serine Recombinase, Chain B, Domain 2"/>
    <property type="match status" value="1"/>
</dbReference>
<feature type="domain" description="Recombinase" evidence="2">
    <location>
        <begin position="170"/>
        <end position="314"/>
    </location>
</feature>
<evidence type="ECO:0000259" key="2">
    <source>
        <dbReference type="PROSITE" id="PS51737"/>
    </source>
</evidence>
<sequence length="804" mass="91112">MTITIPPDSHGLDGLVYVRQSKPMSGLQNEGSAARQFALVQAATTLGWPASRITVVDDRGRSAINPGNRPKFDQMLSRIQRGEIGIFLAVDGQRVARNRVEWALILSACEDTHTLMYINGKVFDPTYEPDMQRLERIALRASTDFRMVMKSLHMARHAKVRAGTMRIRLPAGLNYLEGTQVIKDPDERVQGALMRVFDLFECLGSTVAVTRQLREEETLIPRRSTKNLNIISWEPATTSTVLSILHNPAYAGARAYFRTVPRPRGRSSNNVHSKSVTLPNPEQWGMCQQDIYEGYITWDQYLANRARLKSNSFAQGIGAPREGAALLQGLVQCGVCGHRMFVDYQKNKHQPIYVCTRLKRQIGGPRCQAVAGEPIELAVSTLLLDVLAPANAEYAAHLAATQHQNAQQARKRYTERRRELRQSTVEAQQRLSLALKARMGEARVEELTHAWEAALNQRDKHDEAAPATLDSHATDLPTLADTVQQLWHDPATPHEHRKVLLRSLIRQVEIHKDSMARVIHVVVHWQGTGSTSITLGEGQYRFRTKVPKELNALVRELALTLDPEGIADYLNTSDQWKRSNWSYNESQIRQFLVSPSQPAPETLPKDHLTLRDCARLLGIAETRAKVYFPRVPRHLTSPRWHRYHIVHLPSTALPELQSLFSKRGQNASAFDCEEEFIAQKMTDDTWGQVKPILYRSVQDPDAPELARDVIDHMLWMHRHHGNHVHLIKPRMTRWQYDFHLHAWHSDGRLHKLLTCLANLCSLPGLVGVRDLLKSSGKIRRAFRPQPGDKERAVHTILARHLAGS</sequence>
<accession>A0ABV6AVX0</accession>
<dbReference type="Proteomes" id="UP001589733">
    <property type="component" value="Unassembled WGS sequence"/>
</dbReference>
<dbReference type="PANTHER" id="PTHR30461:SF23">
    <property type="entry name" value="DNA RECOMBINASE-RELATED"/>
    <property type="match status" value="1"/>
</dbReference>
<dbReference type="InterPro" id="IPR050639">
    <property type="entry name" value="SSR_resolvase"/>
</dbReference>
<dbReference type="Pfam" id="PF07508">
    <property type="entry name" value="Recombinase"/>
    <property type="match status" value="1"/>
</dbReference>
<dbReference type="SMART" id="SM00857">
    <property type="entry name" value="Resolvase"/>
    <property type="match status" value="1"/>
</dbReference>
<dbReference type="PANTHER" id="PTHR30461">
    <property type="entry name" value="DNA-INVERTASE FROM LAMBDOID PROPHAGE"/>
    <property type="match status" value="1"/>
</dbReference>
<keyword evidence="4" id="KW-1185">Reference proteome</keyword>
<dbReference type="Pfam" id="PF13408">
    <property type="entry name" value="Zn_ribbon_recom"/>
    <property type="match status" value="1"/>
</dbReference>
<dbReference type="InterPro" id="IPR025827">
    <property type="entry name" value="Zn_ribbon_recom_dom"/>
</dbReference>
<evidence type="ECO:0000313" key="3">
    <source>
        <dbReference type="EMBL" id="MFB9991648.1"/>
    </source>
</evidence>
<reference evidence="3 4" key="1">
    <citation type="submission" date="2024-09" db="EMBL/GenBank/DDBJ databases">
        <authorList>
            <person name="Sun Q."/>
            <person name="Mori K."/>
        </authorList>
    </citation>
    <scope>NUCLEOTIDE SEQUENCE [LARGE SCALE GENOMIC DNA]</scope>
    <source>
        <strain evidence="3 4">JCM 13503</strain>
    </source>
</reference>
<dbReference type="InterPro" id="IPR036162">
    <property type="entry name" value="Resolvase-like_N_sf"/>
</dbReference>
<dbReference type="SUPFAM" id="SSF53041">
    <property type="entry name" value="Resolvase-like"/>
    <property type="match status" value="1"/>
</dbReference>
<proteinExistence type="predicted"/>
<evidence type="ECO:0000256" key="1">
    <source>
        <dbReference type="SAM" id="Coils"/>
    </source>
</evidence>
<dbReference type="InterPro" id="IPR006119">
    <property type="entry name" value="Resolv_N"/>
</dbReference>
<evidence type="ECO:0000313" key="4">
    <source>
        <dbReference type="Proteomes" id="UP001589733"/>
    </source>
</evidence>
<feature type="coiled-coil region" evidence="1">
    <location>
        <begin position="403"/>
        <end position="430"/>
    </location>
</feature>
<comment type="caution">
    <text evidence="3">The sequence shown here is derived from an EMBL/GenBank/DDBJ whole genome shotgun (WGS) entry which is preliminary data.</text>
</comment>
<dbReference type="PROSITE" id="PS51737">
    <property type="entry name" value="RECOMBINASE_DNA_BIND"/>
    <property type="match status" value="1"/>
</dbReference>
<dbReference type="Pfam" id="PF00239">
    <property type="entry name" value="Resolvase"/>
    <property type="match status" value="1"/>
</dbReference>
<dbReference type="Gene3D" id="3.40.50.1390">
    <property type="entry name" value="Resolvase, N-terminal catalytic domain"/>
    <property type="match status" value="1"/>
</dbReference>
<dbReference type="EMBL" id="JBHLYR010000021">
    <property type="protein sequence ID" value="MFB9991648.1"/>
    <property type="molecule type" value="Genomic_DNA"/>
</dbReference>
<dbReference type="RefSeq" id="WP_380007060.1">
    <property type="nucleotide sequence ID" value="NZ_JBHLYR010000021.1"/>
</dbReference>
<keyword evidence="1" id="KW-0175">Coiled coil</keyword>